<dbReference type="Gene3D" id="3.40.250.10">
    <property type="entry name" value="Rhodanese-like domain"/>
    <property type="match status" value="1"/>
</dbReference>
<keyword evidence="1" id="KW-0732">Signal</keyword>
<dbReference type="Proteomes" id="UP000501452">
    <property type="component" value="Plasmid unnamed1"/>
</dbReference>
<dbReference type="InterPro" id="IPR001763">
    <property type="entry name" value="Rhodanese-like_dom"/>
</dbReference>
<dbReference type="CDD" id="cd00158">
    <property type="entry name" value="RHOD"/>
    <property type="match status" value="1"/>
</dbReference>
<feature type="domain" description="Rhodanese" evidence="2">
    <location>
        <begin position="97"/>
        <end position="158"/>
    </location>
</feature>
<dbReference type="KEGG" id="rub:GBA63_22100"/>
<proteinExistence type="predicted"/>
<feature type="chain" id="PRO_5039215312" evidence="1">
    <location>
        <begin position="19"/>
        <end position="159"/>
    </location>
</feature>
<dbReference type="AlphaFoldDB" id="A0A6G8QG69"/>
<organism evidence="3 4">
    <name type="scientific">Rubrobacter tropicus</name>
    <dbReference type="NCBI Taxonomy" id="2653851"/>
    <lineage>
        <taxon>Bacteria</taxon>
        <taxon>Bacillati</taxon>
        <taxon>Actinomycetota</taxon>
        <taxon>Rubrobacteria</taxon>
        <taxon>Rubrobacterales</taxon>
        <taxon>Rubrobacteraceae</taxon>
        <taxon>Rubrobacter</taxon>
    </lineage>
</organism>
<keyword evidence="4" id="KW-1185">Reference proteome</keyword>
<reference evidence="3 4" key="1">
    <citation type="submission" date="2019-10" db="EMBL/GenBank/DDBJ databases">
        <title>Rubrobacter sp nov SCSIO 52090 isolated from a deep-sea sediment in the South China Sea.</title>
        <authorList>
            <person name="Chen R.W."/>
        </authorList>
    </citation>
    <scope>NUCLEOTIDE SEQUENCE [LARGE SCALE GENOMIC DNA]</scope>
    <source>
        <strain evidence="3 4">SCSIO 52909</strain>
        <plasmid evidence="3 4">unnamed1</plasmid>
    </source>
</reference>
<dbReference type="SMART" id="SM00450">
    <property type="entry name" value="RHOD"/>
    <property type="match status" value="1"/>
</dbReference>
<feature type="signal peptide" evidence="1">
    <location>
        <begin position="1"/>
        <end position="18"/>
    </location>
</feature>
<sequence length="159" mass="16604">MRRLPLLLVLLAGALAFAPVGCGGGEARGPGGPEDAKKFPAGPESAGRQISVSGGSYTRVTASEFEPLTREEGVAVVNTHVPFQGKLPRTDLSIPYDEVGQSLDELPEDKDAKIALYCLGGPMSAAAAETLVGLGYTNVWDLGGGMEAWQDAGYRLEGR</sequence>
<protein>
    <submittedName>
        <fullName evidence="3">Rhodanese-like domain-containing protein</fullName>
    </submittedName>
</protein>
<gene>
    <name evidence="3" type="ORF">GBA63_22100</name>
</gene>
<name>A0A6G8QG69_9ACTN</name>
<dbReference type="Pfam" id="PF00581">
    <property type="entry name" value="Rhodanese"/>
    <property type="match status" value="1"/>
</dbReference>
<evidence type="ECO:0000259" key="2">
    <source>
        <dbReference type="PROSITE" id="PS50206"/>
    </source>
</evidence>
<dbReference type="SUPFAM" id="SSF52821">
    <property type="entry name" value="Rhodanese/Cell cycle control phosphatase"/>
    <property type="match status" value="1"/>
</dbReference>
<evidence type="ECO:0000313" key="4">
    <source>
        <dbReference type="Proteomes" id="UP000501452"/>
    </source>
</evidence>
<accession>A0A6G8QG69</accession>
<dbReference type="PROSITE" id="PS50206">
    <property type="entry name" value="RHODANESE_3"/>
    <property type="match status" value="1"/>
</dbReference>
<geneLocation type="plasmid" evidence="3 4">
    <name>unnamed1</name>
</geneLocation>
<evidence type="ECO:0000256" key="1">
    <source>
        <dbReference type="SAM" id="SignalP"/>
    </source>
</evidence>
<keyword evidence="3" id="KW-0614">Plasmid</keyword>
<dbReference type="EMBL" id="CP045120">
    <property type="protein sequence ID" value="QIN85401.1"/>
    <property type="molecule type" value="Genomic_DNA"/>
</dbReference>
<dbReference type="InterPro" id="IPR036873">
    <property type="entry name" value="Rhodanese-like_dom_sf"/>
</dbReference>
<dbReference type="RefSeq" id="WP_166180673.1">
    <property type="nucleotide sequence ID" value="NZ_CP045120.1"/>
</dbReference>
<evidence type="ECO:0000313" key="3">
    <source>
        <dbReference type="EMBL" id="QIN85401.1"/>
    </source>
</evidence>